<dbReference type="RefSeq" id="WP_087487171.1">
    <property type="nucleotide sequence ID" value="NZ_CP015579.1"/>
</dbReference>
<dbReference type="InterPro" id="IPR036291">
    <property type="entry name" value="NAD(P)-bd_dom_sf"/>
</dbReference>
<name>A0A1Y0L447_TATCI</name>
<dbReference type="KEGG" id="tci:A7K98_02630"/>
<dbReference type="SUPFAM" id="SSF51735">
    <property type="entry name" value="NAD(P)-binding Rossmann-fold domains"/>
    <property type="match status" value="1"/>
</dbReference>
<evidence type="ECO:0000313" key="2">
    <source>
        <dbReference type="EMBL" id="ARU92784.1"/>
    </source>
</evidence>
<accession>A0A1Y0L447</accession>
<dbReference type="Gene3D" id="3.40.50.720">
    <property type="entry name" value="NAD(P)-binding Rossmann-like Domain"/>
    <property type="match status" value="1"/>
</dbReference>
<dbReference type="PANTHER" id="PTHR48079">
    <property type="entry name" value="PROTEIN YEEZ"/>
    <property type="match status" value="1"/>
</dbReference>
<dbReference type="InterPro" id="IPR001509">
    <property type="entry name" value="Epimerase_deHydtase"/>
</dbReference>
<dbReference type="Proteomes" id="UP000195814">
    <property type="component" value="Chromosome"/>
</dbReference>
<proteinExistence type="predicted"/>
<organism evidence="2 5">
    <name type="scientific">Tatumella citrea</name>
    <name type="common">Pantoea citrea</name>
    <dbReference type="NCBI Taxonomy" id="53336"/>
    <lineage>
        <taxon>Bacteria</taxon>
        <taxon>Pseudomonadati</taxon>
        <taxon>Pseudomonadota</taxon>
        <taxon>Gammaproteobacteria</taxon>
        <taxon>Enterobacterales</taxon>
        <taxon>Erwiniaceae</taxon>
        <taxon>Tatumella</taxon>
    </lineage>
</organism>
<evidence type="ECO:0000259" key="1">
    <source>
        <dbReference type="Pfam" id="PF01370"/>
    </source>
</evidence>
<dbReference type="AlphaFoldDB" id="A0A1Y0L447"/>
<dbReference type="EMBL" id="CP015579">
    <property type="protein sequence ID" value="ARU92784.1"/>
    <property type="molecule type" value="Genomic_DNA"/>
</dbReference>
<dbReference type="EMBL" id="CP015581">
    <property type="protein sequence ID" value="ARU96822.1"/>
    <property type="molecule type" value="Genomic_DNA"/>
</dbReference>
<dbReference type="OrthoDB" id="9779041at2"/>
<evidence type="ECO:0000313" key="3">
    <source>
        <dbReference type="EMBL" id="ARU96822.1"/>
    </source>
</evidence>
<evidence type="ECO:0000313" key="5">
    <source>
        <dbReference type="Proteomes" id="UP000195814"/>
    </source>
</evidence>
<protein>
    <recommendedName>
        <fullName evidence="1">NAD-dependent epimerase/dehydratase domain-containing protein</fullName>
    </recommendedName>
</protein>
<evidence type="ECO:0000313" key="4">
    <source>
        <dbReference type="Proteomes" id="UP000195729"/>
    </source>
</evidence>
<dbReference type="GO" id="GO:0004029">
    <property type="term" value="F:aldehyde dehydrogenase (NAD+) activity"/>
    <property type="evidence" value="ECO:0007669"/>
    <property type="project" value="TreeGrafter"/>
</dbReference>
<reference evidence="4 5" key="1">
    <citation type="submission" date="2016-05" db="EMBL/GenBank/DDBJ databases">
        <title>Complete genome sequence of two 2,5-diketo-D-glunonic acid producing strain Tatumella citrea.</title>
        <authorList>
            <person name="Duan C."/>
            <person name="Yang J."/>
            <person name="Yang S."/>
        </authorList>
    </citation>
    <scope>NUCLEOTIDE SEQUENCE [LARGE SCALE GENOMIC DNA]</scope>
    <source>
        <strain evidence="3 4">ATCC 39140</strain>
        <strain evidence="2 5">DSM 13699</strain>
    </source>
</reference>
<gene>
    <name evidence="2" type="ORF">A7K98_02630</name>
    <name evidence="3" type="ORF">A7K99_02630</name>
</gene>
<sequence>MQGSNHVLITGITGYIGGSVALAFREAGYIVSGTYRKEEDKQRISAAGMTPVFCDLSAENLQSLTEAMRRNDIIIHAAECDSISLAALLIREMKGSGKTLIYTSGAGYLANHRRHAAVQQVFQEDIPVRATGVFPDRVRINTALLRAGAFGIRSMVMVPAMVYGEGRFINCQSKQLPALTLAAEELSCGVYIGDGLNSWSNVHVDDLAALYLLAAEKAANGTLWYVENGCCSFRQIGEALHQRLGFAGHATSMPLQAATAHWGSLMAKIALSSDCRISGDKARKMLGWEPRYHDMTAYIAEQP</sequence>
<feature type="domain" description="NAD-dependent epimerase/dehydratase" evidence="1">
    <location>
        <begin position="7"/>
        <end position="221"/>
    </location>
</feature>
<dbReference type="Proteomes" id="UP000195729">
    <property type="component" value="Chromosome"/>
</dbReference>
<dbReference type="GO" id="GO:0005737">
    <property type="term" value="C:cytoplasm"/>
    <property type="evidence" value="ECO:0007669"/>
    <property type="project" value="TreeGrafter"/>
</dbReference>
<dbReference type="PANTHER" id="PTHR48079:SF6">
    <property type="entry name" value="NAD(P)-BINDING DOMAIN-CONTAINING PROTEIN-RELATED"/>
    <property type="match status" value="1"/>
</dbReference>
<keyword evidence="4" id="KW-1185">Reference proteome</keyword>
<dbReference type="InterPro" id="IPR051783">
    <property type="entry name" value="NAD(P)-dependent_oxidoreduct"/>
</dbReference>
<dbReference type="Pfam" id="PF01370">
    <property type="entry name" value="Epimerase"/>
    <property type="match status" value="1"/>
</dbReference>